<dbReference type="PROSITE" id="PS51257">
    <property type="entry name" value="PROKAR_LIPOPROTEIN"/>
    <property type="match status" value="1"/>
</dbReference>
<dbReference type="EMBL" id="VIAQ01000008">
    <property type="protein sequence ID" value="TQD27626.1"/>
    <property type="molecule type" value="Genomic_DNA"/>
</dbReference>
<sequence>MTKLRNIVIIIGVLLFAIVISGCTDNAATEDGASADATIDKNTSVAEDTLNEEMVGITDTEIQDIEEEIAEIDSLINETNGTDSDIVVEEV</sequence>
<accession>A0A7Z8KQ67</accession>
<keyword evidence="2" id="KW-1185">Reference proteome</keyword>
<name>A0A7Z8KQ67_9EURY</name>
<dbReference type="RefSeq" id="WP_154808755.1">
    <property type="nucleotide sequence ID" value="NZ_VIAQ01000008.1"/>
</dbReference>
<evidence type="ECO:0000313" key="2">
    <source>
        <dbReference type="Proteomes" id="UP000319335"/>
    </source>
</evidence>
<dbReference type="Proteomes" id="UP000319335">
    <property type="component" value="Unassembled WGS sequence"/>
</dbReference>
<organism evidence="1 2">
    <name type="scientific">Methanolobus vulcani</name>
    <dbReference type="NCBI Taxonomy" id="38026"/>
    <lineage>
        <taxon>Archaea</taxon>
        <taxon>Methanobacteriati</taxon>
        <taxon>Methanobacteriota</taxon>
        <taxon>Stenosarchaea group</taxon>
        <taxon>Methanomicrobia</taxon>
        <taxon>Methanosarcinales</taxon>
        <taxon>Methanosarcinaceae</taxon>
        <taxon>Methanolobus</taxon>
    </lineage>
</organism>
<gene>
    <name evidence="1" type="ORF">FKV42_02895</name>
</gene>
<dbReference type="OrthoDB" id="385766at2157"/>
<reference evidence="1 2" key="1">
    <citation type="submission" date="2019-06" db="EMBL/GenBank/DDBJ databases">
        <title>Draft genome sequence of Methanolobus vulcani B1d.</title>
        <authorList>
            <person name="Creighbaum A.J."/>
            <person name="Ticak T."/>
            <person name="Hariraju D."/>
            <person name="Arivett B.A."/>
            <person name="Ferguson D.J.Jr."/>
        </authorList>
    </citation>
    <scope>NUCLEOTIDE SEQUENCE [LARGE SCALE GENOMIC DNA]</scope>
    <source>
        <strain evidence="1 2">B1d</strain>
    </source>
</reference>
<dbReference type="AlphaFoldDB" id="A0A7Z8KQ67"/>
<evidence type="ECO:0000313" key="1">
    <source>
        <dbReference type="EMBL" id="TQD27626.1"/>
    </source>
</evidence>
<comment type="caution">
    <text evidence="1">The sequence shown here is derived from an EMBL/GenBank/DDBJ whole genome shotgun (WGS) entry which is preliminary data.</text>
</comment>
<protein>
    <submittedName>
        <fullName evidence="1">Uncharacterized protein</fullName>
    </submittedName>
</protein>
<proteinExistence type="predicted"/>